<dbReference type="SUPFAM" id="SSF69572">
    <property type="entry name" value="Activating enzymes of the ubiquitin-like proteins"/>
    <property type="match status" value="1"/>
</dbReference>
<feature type="transmembrane region" description="Helical" evidence="1">
    <location>
        <begin position="191"/>
        <end position="210"/>
    </location>
</feature>
<dbReference type="RefSeq" id="WP_094324575.1">
    <property type="nucleotide sequence ID" value="NZ_CP022347.1"/>
</dbReference>
<dbReference type="KEGG" id="cavi:CAV_0108"/>
<dbReference type="PANTHER" id="PTHR43267:SF1">
    <property type="entry name" value="TRNA THREONYLCARBAMOYLADENOSINE DEHYDRATASE"/>
    <property type="match status" value="1"/>
</dbReference>
<keyword evidence="1" id="KW-0812">Transmembrane</keyword>
<keyword evidence="4" id="KW-1185">Reference proteome</keyword>
<dbReference type="InterPro" id="IPR000594">
    <property type="entry name" value="ThiF_NAD_FAD-bd"/>
</dbReference>
<dbReference type="InterPro" id="IPR035985">
    <property type="entry name" value="Ubiquitin-activating_enz"/>
</dbReference>
<sequence>MQDRYTRVKWLVGDENFAKFKSTKILLCGLGGVGGFCADALFRSGFCDITVIDADSFELTNQNRQLHSENIGEKKAFVYERIYGFKAVVARIDEDFLKEFKLDNFDVIIDAIDDIKAKVALAKAVNLQEQIFVSSMGGARRIDSSRIKIAPIFKTHTDAFARKVRYELKKANFKGSFDVVFSDESAKCVNLGSFMGVTASFGLALSSLVLQKVLSKA</sequence>
<dbReference type="InterPro" id="IPR045886">
    <property type="entry name" value="ThiF/MoeB/HesA"/>
</dbReference>
<reference evidence="3 4" key="1">
    <citation type="submission" date="2017-07" db="EMBL/GenBank/DDBJ databases">
        <title>Analysis of two Campylobacter avium genomes and identification of a novel hippuricase gene.</title>
        <authorList>
            <person name="Miller W.G."/>
            <person name="Chapman M.H."/>
            <person name="Yee E."/>
            <person name="Revez J."/>
            <person name="Bono J.L."/>
            <person name="Rossi M."/>
        </authorList>
    </citation>
    <scope>NUCLEOTIDE SEQUENCE [LARGE SCALE GENOMIC DNA]</scope>
    <source>
        <strain evidence="3 4">LMG 24591</strain>
    </source>
</reference>
<evidence type="ECO:0000256" key="1">
    <source>
        <dbReference type="SAM" id="Phobius"/>
    </source>
</evidence>
<name>A0A222MVZ1_9BACT</name>
<feature type="domain" description="THIF-type NAD/FAD binding fold" evidence="2">
    <location>
        <begin position="11"/>
        <end position="137"/>
    </location>
</feature>
<protein>
    <submittedName>
        <fullName evidence="3">Dinucleotide-utilizing enzyme, molybdopterin/thiamine biosynthesis family 1</fullName>
    </submittedName>
</protein>
<organism evidence="3 4">
    <name type="scientific">Campylobacter avium LMG 24591</name>
    <dbReference type="NCBI Taxonomy" id="522484"/>
    <lineage>
        <taxon>Bacteria</taxon>
        <taxon>Pseudomonadati</taxon>
        <taxon>Campylobacterota</taxon>
        <taxon>Epsilonproteobacteria</taxon>
        <taxon>Campylobacterales</taxon>
        <taxon>Campylobacteraceae</taxon>
        <taxon>Campylobacter</taxon>
    </lineage>
</organism>
<dbReference type="AlphaFoldDB" id="A0A222MVZ1"/>
<dbReference type="GO" id="GO:0008641">
    <property type="term" value="F:ubiquitin-like modifier activating enzyme activity"/>
    <property type="evidence" value="ECO:0007669"/>
    <property type="project" value="InterPro"/>
</dbReference>
<dbReference type="Pfam" id="PF00899">
    <property type="entry name" value="ThiF"/>
    <property type="match status" value="1"/>
</dbReference>
<dbReference type="Proteomes" id="UP000201169">
    <property type="component" value="Chromosome"/>
</dbReference>
<dbReference type="Gene3D" id="3.40.50.720">
    <property type="entry name" value="NAD(P)-binding Rossmann-like Domain"/>
    <property type="match status" value="1"/>
</dbReference>
<keyword evidence="1" id="KW-0472">Membrane</keyword>
<gene>
    <name evidence="3" type="ORF">CAV_0108</name>
</gene>
<dbReference type="OrthoDB" id="9804150at2"/>
<dbReference type="GO" id="GO:0061504">
    <property type="term" value="P:cyclic threonylcarbamoyladenosine biosynthetic process"/>
    <property type="evidence" value="ECO:0007669"/>
    <property type="project" value="TreeGrafter"/>
</dbReference>
<evidence type="ECO:0000313" key="4">
    <source>
        <dbReference type="Proteomes" id="UP000201169"/>
    </source>
</evidence>
<dbReference type="PANTHER" id="PTHR43267">
    <property type="entry name" value="TRNA THREONYLCARBAMOYLADENOSINE DEHYDRATASE"/>
    <property type="match status" value="1"/>
</dbReference>
<dbReference type="EMBL" id="CP022347">
    <property type="protein sequence ID" value="ASQ29780.1"/>
    <property type="molecule type" value="Genomic_DNA"/>
</dbReference>
<accession>A0A222MVZ1</accession>
<evidence type="ECO:0000259" key="2">
    <source>
        <dbReference type="Pfam" id="PF00899"/>
    </source>
</evidence>
<evidence type="ECO:0000313" key="3">
    <source>
        <dbReference type="EMBL" id="ASQ29780.1"/>
    </source>
</evidence>
<proteinExistence type="predicted"/>
<dbReference type="GO" id="GO:0061503">
    <property type="term" value="F:tRNA threonylcarbamoyladenosine dehydratase"/>
    <property type="evidence" value="ECO:0007669"/>
    <property type="project" value="TreeGrafter"/>
</dbReference>
<keyword evidence="1" id="KW-1133">Transmembrane helix</keyword>